<dbReference type="InterPro" id="IPR011033">
    <property type="entry name" value="PRC_barrel-like_sf"/>
</dbReference>
<organism evidence="9 10">
    <name type="scientific">Inquilinus limosus</name>
    <dbReference type="NCBI Taxonomy" id="171674"/>
    <lineage>
        <taxon>Bacteria</taxon>
        <taxon>Pseudomonadati</taxon>
        <taxon>Pseudomonadota</taxon>
        <taxon>Alphaproteobacteria</taxon>
        <taxon>Rhodospirillales</taxon>
        <taxon>Rhodospirillaceae</taxon>
        <taxon>Inquilinus</taxon>
    </lineage>
</organism>
<protein>
    <recommendedName>
        <fullName evidence="5">Ribosome maturation factor RimM</fullName>
    </recommendedName>
</protein>
<dbReference type="InterPro" id="IPR056792">
    <property type="entry name" value="PRC_RimM"/>
</dbReference>
<feature type="compositionally biased region" description="Acidic residues" evidence="6">
    <location>
        <begin position="177"/>
        <end position="187"/>
    </location>
</feature>
<name>A0A211ZP91_9PROT</name>
<keyword evidence="4 5" id="KW-0143">Chaperone</keyword>
<evidence type="ECO:0000256" key="4">
    <source>
        <dbReference type="ARBA" id="ARBA00023186"/>
    </source>
</evidence>
<dbReference type="InterPro" id="IPR009000">
    <property type="entry name" value="Transl_B-barrel_sf"/>
</dbReference>
<dbReference type="PANTHER" id="PTHR33692">
    <property type="entry name" value="RIBOSOME MATURATION FACTOR RIMM"/>
    <property type="match status" value="1"/>
</dbReference>
<dbReference type="EMBL" id="NHON01000017">
    <property type="protein sequence ID" value="OWJ66984.1"/>
    <property type="molecule type" value="Genomic_DNA"/>
</dbReference>
<dbReference type="Pfam" id="PF24986">
    <property type="entry name" value="PRC_RimM"/>
    <property type="match status" value="1"/>
</dbReference>
<evidence type="ECO:0000256" key="3">
    <source>
        <dbReference type="ARBA" id="ARBA00022552"/>
    </source>
</evidence>
<evidence type="ECO:0000256" key="6">
    <source>
        <dbReference type="SAM" id="MobiDB-lite"/>
    </source>
</evidence>
<evidence type="ECO:0000259" key="8">
    <source>
        <dbReference type="Pfam" id="PF24986"/>
    </source>
</evidence>
<dbReference type="AlphaFoldDB" id="A0A211ZP91"/>
<dbReference type="GO" id="GO:0005840">
    <property type="term" value="C:ribosome"/>
    <property type="evidence" value="ECO:0007669"/>
    <property type="project" value="InterPro"/>
</dbReference>
<keyword evidence="2 5" id="KW-0690">Ribosome biogenesis</keyword>
<dbReference type="STRING" id="1122125.GCA_000423185_00095"/>
<dbReference type="Pfam" id="PF01782">
    <property type="entry name" value="RimM"/>
    <property type="match status" value="1"/>
</dbReference>
<evidence type="ECO:0000256" key="2">
    <source>
        <dbReference type="ARBA" id="ARBA00022517"/>
    </source>
</evidence>
<evidence type="ECO:0000313" key="9">
    <source>
        <dbReference type="EMBL" id="OWJ66984.1"/>
    </source>
</evidence>
<dbReference type="HAMAP" id="MF_00014">
    <property type="entry name" value="Ribosome_mat_RimM"/>
    <property type="match status" value="1"/>
</dbReference>
<evidence type="ECO:0000256" key="5">
    <source>
        <dbReference type="HAMAP-Rule" id="MF_00014"/>
    </source>
</evidence>
<dbReference type="SUPFAM" id="SSF50447">
    <property type="entry name" value="Translation proteins"/>
    <property type="match status" value="1"/>
</dbReference>
<feature type="domain" description="Ribosome maturation factor RimM PRC barrel" evidence="8">
    <location>
        <begin position="100"/>
        <end position="167"/>
    </location>
</feature>
<evidence type="ECO:0000256" key="1">
    <source>
        <dbReference type="ARBA" id="ARBA00022490"/>
    </source>
</evidence>
<comment type="caution">
    <text evidence="9">The sequence shown here is derived from an EMBL/GenBank/DDBJ whole genome shotgun (WGS) entry which is preliminary data.</text>
</comment>
<accession>A0A211ZP91</accession>
<dbReference type="Gene3D" id="2.40.30.60">
    <property type="entry name" value="RimM"/>
    <property type="match status" value="1"/>
</dbReference>
<dbReference type="GO" id="GO:0005737">
    <property type="term" value="C:cytoplasm"/>
    <property type="evidence" value="ECO:0007669"/>
    <property type="project" value="UniProtKB-SubCell"/>
</dbReference>
<comment type="similarity">
    <text evidence="5">Belongs to the RimM family.</text>
</comment>
<dbReference type="SUPFAM" id="SSF50346">
    <property type="entry name" value="PRC-barrel domain"/>
    <property type="match status" value="1"/>
</dbReference>
<comment type="function">
    <text evidence="5">An accessory protein needed during the final step in the assembly of 30S ribosomal subunit, possibly for assembly of the head region. Essential for efficient processing of 16S rRNA. May be needed both before and after RbfA during the maturation of 16S rRNA. It has affinity for free ribosomal 30S subunits but not for 70S ribosomes.</text>
</comment>
<dbReference type="PANTHER" id="PTHR33692:SF1">
    <property type="entry name" value="RIBOSOME MATURATION FACTOR RIMM"/>
    <property type="match status" value="1"/>
</dbReference>
<reference evidence="10" key="1">
    <citation type="submission" date="2017-05" db="EMBL/GenBank/DDBJ databases">
        <authorList>
            <person name="Macchi M."/>
            <person name="Festa S."/>
            <person name="Coppotelli B.M."/>
            <person name="Morelli I.S."/>
        </authorList>
    </citation>
    <scope>NUCLEOTIDE SEQUENCE [LARGE SCALE GENOMIC DNA]</scope>
    <source>
        <strain evidence="10">I</strain>
    </source>
</reference>
<feature type="domain" description="RimM N-terminal" evidence="7">
    <location>
        <begin position="8"/>
        <end position="87"/>
    </location>
</feature>
<dbReference type="OrthoDB" id="9788191at2"/>
<keyword evidence="10" id="KW-1185">Reference proteome</keyword>
<proteinExistence type="inferred from homology"/>
<dbReference type="GO" id="GO:0042274">
    <property type="term" value="P:ribosomal small subunit biogenesis"/>
    <property type="evidence" value="ECO:0007669"/>
    <property type="project" value="UniProtKB-UniRule"/>
</dbReference>
<feature type="region of interest" description="Disordered" evidence="6">
    <location>
        <begin position="165"/>
        <end position="187"/>
    </location>
</feature>
<sequence length="187" mass="19600">MASPSKVCVGQITGAHGVRGLVKVKPFTAAPEDLTAYGPVSDEAGARRLALKLLSWAKDQWIVQVEGVADRDAADALRGLRLYVDRASLPEPEEDEFYHADLIGLPAVLADGSVFGTVRGVFDFGAGEMLEIVRPGAGAVMMPFTRAAVPVVDIAGRRIVVDPPAGLLEPAERPPEEGEDDDAGGGA</sequence>
<dbReference type="InterPro" id="IPR036976">
    <property type="entry name" value="RimM_N_sf"/>
</dbReference>
<dbReference type="RefSeq" id="WP_088151251.1">
    <property type="nucleotide sequence ID" value="NZ_NHON01000017.1"/>
</dbReference>
<comment type="subunit">
    <text evidence="5">Binds ribosomal protein uS19.</text>
</comment>
<evidence type="ECO:0000259" key="7">
    <source>
        <dbReference type="Pfam" id="PF01782"/>
    </source>
</evidence>
<comment type="domain">
    <text evidence="5">The PRC barrel domain binds ribosomal protein uS19.</text>
</comment>
<dbReference type="Gene3D" id="2.30.30.240">
    <property type="entry name" value="PRC-barrel domain"/>
    <property type="match status" value="1"/>
</dbReference>
<keyword evidence="3 5" id="KW-0698">rRNA processing</keyword>
<keyword evidence="1 5" id="KW-0963">Cytoplasm</keyword>
<dbReference type="GO" id="GO:0043022">
    <property type="term" value="F:ribosome binding"/>
    <property type="evidence" value="ECO:0007669"/>
    <property type="project" value="InterPro"/>
</dbReference>
<dbReference type="InterPro" id="IPR002676">
    <property type="entry name" value="RimM_N"/>
</dbReference>
<dbReference type="GO" id="GO:0006364">
    <property type="term" value="P:rRNA processing"/>
    <property type="evidence" value="ECO:0007669"/>
    <property type="project" value="UniProtKB-UniRule"/>
</dbReference>
<gene>
    <name evidence="5" type="primary">rimM</name>
    <name evidence="9" type="ORF">BWR60_11955</name>
</gene>
<dbReference type="NCBIfam" id="TIGR02273">
    <property type="entry name" value="16S_RimM"/>
    <property type="match status" value="1"/>
</dbReference>
<evidence type="ECO:0000313" key="10">
    <source>
        <dbReference type="Proteomes" id="UP000196655"/>
    </source>
</evidence>
<comment type="subcellular location">
    <subcellularLocation>
        <location evidence="5">Cytoplasm</location>
    </subcellularLocation>
</comment>
<dbReference type="Proteomes" id="UP000196655">
    <property type="component" value="Unassembled WGS sequence"/>
</dbReference>
<dbReference type="InterPro" id="IPR011961">
    <property type="entry name" value="RimM"/>
</dbReference>